<proteinExistence type="predicted"/>
<gene>
    <name evidence="2" type="ORF">AB205_0185120</name>
</gene>
<protein>
    <recommendedName>
        <fullName evidence="1">IQCH-like ATP-grasp domain-containing protein</fullName>
    </recommendedName>
</protein>
<feature type="non-terminal residue" evidence="2">
    <location>
        <position position="1"/>
    </location>
</feature>
<dbReference type="Proteomes" id="UP000228934">
    <property type="component" value="Unassembled WGS sequence"/>
</dbReference>
<evidence type="ECO:0000313" key="3">
    <source>
        <dbReference type="Proteomes" id="UP000228934"/>
    </source>
</evidence>
<organism evidence="2 3">
    <name type="scientific">Aquarana catesbeiana</name>
    <name type="common">American bullfrog</name>
    <name type="synonym">Rana catesbeiana</name>
    <dbReference type="NCBI Taxonomy" id="8400"/>
    <lineage>
        <taxon>Eukaryota</taxon>
        <taxon>Metazoa</taxon>
        <taxon>Chordata</taxon>
        <taxon>Craniata</taxon>
        <taxon>Vertebrata</taxon>
        <taxon>Euteleostomi</taxon>
        <taxon>Amphibia</taxon>
        <taxon>Batrachia</taxon>
        <taxon>Anura</taxon>
        <taxon>Neobatrachia</taxon>
        <taxon>Ranoidea</taxon>
        <taxon>Ranidae</taxon>
        <taxon>Aquarana</taxon>
    </lineage>
</organism>
<name>A0A2G9SAF5_AQUCT</name>
<dbReference type="EMBL" id="KV925257">
    <property type="protein sequence ID" value="PIO37045.1"/>
    <property type="molecule type" value="Genomic_DNA"/>
</dbReference>
<sequence>IFSQSVSLPLQENVLKRITEELPQVLEHYAQPVNRRRYPTWGRFLQTLISNGGVIEACPPAKSITCLTVDLLINPGGEIQMVSCGDQIHGSSPLQCIGSSVPQCSVPPIVLSSICNRIGEACKIRGVLGYVSVEFVTFIDPQSLKQEIWATDLDLGYSDQLAMTQLLLYLTNGALDCTNSQLNVPIAKKTERSRHRATTVE</sequence>
<dbReference type="Pfam" id="PF24923">
    <property type="entry name" value="ATP-grasp_IQCH"/>
    <property type="match status" value="1"/>
</dbReference>
<keyword evidence="3" id="KW-1185">Reference proteome</keyword>
<dbReference type="InterPro" id="IPR038752">
    <property type="entry name" value="IQCH"/>
</dbReference>
<evidence type="ECO:0000259" key="1">
    <source>
        <dbReference type="Pfam" id="PF24923"/>
    </source>
</evidence>
<dbReference type="PANTHER" id="PTHR14465:SF0">
    <property type="entry name" value="IQ DOMAIN-CONTAINING PROTEIN H"/>
    <property type="match status" value="1"/>
</dbReference>
<evidence type="ECO:0000313" key="2">
    <source>
        <dbReference type="EMBL" id="PIO37045.1"/>
    </source>
</evidence>
<dbReference type="PANTHER" id="PTHR14465">
    <property type="entry name" value="IQ DOMAIN-CONTAINING PROTEIN H"/>
    <property type="match status" value="1"/>
</dbReference>
<reference evidence="3" key="1">
    <citation type="journal article" date="2017" name="Nat. Commun.">
        <title>The North American bullfrog draft genome provides insight into hormonal regulation of long noncoding RNA.</title>
        <authorList>
            <person name="Hammond S.A."/>
            <person name="Warren R.L."/>
            <person name="Vandervalk B.P."/>
            <person name="Kucuk E."/>
            <person name="Khan H."/>
            <person name="Gibb E.A."/>
            <person name="Pandoh P."/>
            <person name="Kirk H."/>
            <person name="Zhao Y."/>
            <person name="Jones M."/>
            <person name="Mungall A.J."/>
            <person name="Coope R."/>
            <person name="Pleasance S."/>
            <person name="Moore R.A."/>
            <person name="Holt R.A."/>
            <person name="Round J.M."/>
            <person name="Ohora S."/>
            <person name="Walle B.V."/>
            <person name="Veldhoen N."/>
            <person name="Helbing C.C."/>
            <person name="Birol I."/>
        </authorList>
    </citation>
    <scope>NUCLEOTIDE SEQUENCE [LARGE SCALE GENOMIC DNA]</scope>
</reference>
<feature type="domain" description="IQCH-like ATP-grasp" evidence="1">
    <location>
        <begin position="10"/>
        <end position="177"/>
    </location>
</feature>
<accession>A0A2G9SAF5</accession>
<dbReference type="InterPro" id="IPR056855">
    <property type="entry name" value="ATP-grasp_IQCH"/>
</dbReference>
<feature type="non-terminal residue" evidence="2">
    <location>
        <position position="201"/>
    </location>
</feature>
<dbReference type="OrthoDB" id="2117703at2759"/>
<dbReference type="AlphaFoldDB" id="A0A2G9SAF5"/>